<keyword evidence="2" id="KW-1185">Reference proteome</keyword>
<dbReference type="AlphaFoldDB" id="A0A0N0U5D5"/>
<proteinExistence type="predicted"/>
<protein>
    <submittedName>
        <fullName evidence="1">Uncharacterized protein</fullName>
    </submittedName>
</protein>
<reference evidence="1 2" key="1">
    <citation type="submission" date="2015-07" db="EMBL/GenBank/DDBJ databases">
        <title>The genome of Melipona quadrifasciata.</title>
        <authorList>
            <person name="Pan H."/>
            <person name="Kapheim K."/>
        </authorList>
    </citation>
    <scope>NUCLEOTIDE SEQUENCE [LARGE SCALE GENOMIC DNA]</scope>
    <source>
        <strain evidence="1">0111107301</strain>
        <tissue evidence="1">Whole body</tissue>
    </source>
</reference>
<sequence>MIIRGCAESGMRRHQPNRVTRDIFGQNRGLERLGAICRAAHRYSVRSLPFSISWRQGHVRKKGKKTRNVLELKVGVLMFAVPAK</sequence>
<dbReference type="EMBL" id="KQ435776">
    <property type="protein sequence ID" value="KOX74894.1"/>
    <property type="molecule type" value="Genomic_DNA"/>
</dbReference>
<dbReference type="Proteomes" id="UP000053105">
    <property type="component" value="Unassembled WGS sequence"/>
</dbReference>
<name>A0A0N0U5D5_9HYME</name>
<organism evidence="1 2">
    <name type="scientific">Melipona quadrifasciata</name>
    <dbReference type="NCBI Taxonomy" id="166423"/>
    <lineage>
        <taxon>Eukaryota</taxon>
        <taxon>Metazoa</taxon>
        <taxon>Ecdysozoa</taxon>
        <taxon>Arthropoda</taxon>
        <taxon>Hexapoda</taxon>
        <taxon>Insecta</taxon>
        <taxon>Pterygota</taxon>
        <taxon>Neoptera</taxon>
        <taxon>Endopterygota</taxon>
        <taxon>Hymenoptera</taxon>
        <taxon>Apocrita</taxon>
        <taxon>Aculeata</taxon>
        <taxon>Apoidea</taxon>
        <taxon>Anthophila</taxon>
        <taxon>Apidae</taxon>
        <taxon>Melipona</taxon>
    </lineage>
</organism>
<evidence type="ECO:0000313" key="2">
    <source>
        <dbReference type="Proteomes" id="UP000053105"/>
    </source>
</evidence>
<evidence type="ECO:0000313" key="1">
    <source>
        <dbReference type="EMBL" id="KOX74894.1"/>
    </source>
</evidence>
<gene>
    <name evidence="1" type="ORF">WN51_13455</name>
</gene>
<accession>A0A0N0U5D5</accession>